<name>A0A0R1GY48_9LACO</name>
<evidence type="ECO:0000313" key="6">
    <source>
        <dbReference type="EMBL" id="KRK39086.1"/>
    </source>
</evidence>
<dbReference type="Gene3D" id="3.20.20.70">
    <property type="entry name" value="Aldolase class I"/>
    <property type="match status" value="1"/>
</dbReference>
<evidence type="ECO:0000256" key="2">
    <source>
        <dbReference type="ARBA" id="ARBA00013457"/>
    </source>
</evidence>
<dbReference type="CDD" id="cd04730">
    <property type="entry name" value="NPD_like"/>
    <property type="match status" value="1"/>
</dbReference>
<dbReference type="Pfam" id="PF03060">
    <property type="entry name" value="NMO"/>
    <property type="match status" value="2"/>
</dbReference>
<keyword evidence="5" id="KW-0560">Oxidoreductase</keyword>
<comment type="function">
    <text evidence="1">Nitronate monooxygenase that uses molecular oxygen to catalyze the oxidative denitrification of alkyl nitronates. Acts on propionate 3-nitronate (P3N), the presumed physiological substrate. Probably functions in the detoxification of P3N, a metabolic poison produced by plants and fungi as a defense mechanism.</text>
</comment>
<sequence>MFETTLPVIQGAMAGIADANFVVAVARYGALPTLATYGVTPVQLRQALHQIRVQTQQPFAVNLMLQQSNWPALAQVLLIEQVPIVSLSAGYQPELVQRLHQAHVQMIAVVGSLQQALKMAVLPIDCLVLEGNEAGGHVGSTPRATLLAQVQSQVRQPLVVAGGIYQAGQLKAALQQGFCGVQMGTRFLLSQEANLPFVMKQHLLGQHPPLQPTQPTLRGLRVQGQLIPCGTVAAHIQTVQSLATIMAPFKAL</sequence>
<dbReference type="PANTHER" id="PTHR32332">
    <property type="entry name" value="2-NITROPROPANE DIOXYGENASE"/>
    <property type="match status" value="1"/>
</dbReference>
<protein>
    <recommendedName>
        <fullName evidence="2">Probable nitronate monooxygenase</fullName>
    </recommendedName>
</protein>
<dbReference type="PATRIC" id="fig|1423726.3.peg.2916"/>
<accession>A0A0R1GY48</accession>
<keyword evidence="3" id="KW-0285">Flavoprotein</keyword>
<dbReference type="InterPro" id="IPR004136">
    <property type="entry name" value="NMO"/>
</dbReference>
<dbReference type="OrthoDB" id="9778912at2"/>
<evidence type="ECO:0000313" key="7">
    <source>
        <dbReference type="Proteomes" id="UP000051461"/>
    </source>
</evidence>
<dbReference type="EMBL" id="AZDA01000046">
    <property type="protein sequence ID" value="KRK39086.1"/>
    <property type="molecule type" value="Genomic_DNA"/>
</dbReference>
<keyword evidence="7" id="KW-1185">Reference proteome</keyword>
<dbReference type="STRING" id="1423726.FC07_GL002806"/>
<evidence type="ECO:0000256" key="5">
    <source>
        <dbReference type="ARBA" id="ARBA00023002"/>
    </source>
</evidence>
<reference evidence="6 7" key="1">
    <citation type="journal article" date="2015" name="Genome Announc.">
        <title>Expanding the biotechnology potential of lactobacilli through comparative genomics of 213 strains and associated genera.</title>
        <authorList>
            <person name="Sun Z."/>
            <person name="Harris H.M."/>
            <person name="McCann A."/>
            <person name="Guo C."/>
            <person name="Argimon S."/>
            <person name="Zhang W."/>
            <person name="Yang X."/>
            <person name="Jeffery I.B."/>
            <person name="Cooney J.C."/>
            <person name="Kagawa T.F."/>
            <person name="Liu W."/>
            <person name="Song Y."/>
            <person name="Salvetti E."/>
            <person name="Wrobel A."/>
            <person name="Rasinkangas P."/>
            <person name="Parkhill J."/>
            <person name="Rea M.C."/>
            <person name="O'Sullivan O."/>
            <person name="Ritari J."/>
            <person name="Douillard F.P."/>
            <person name="Paul Ross R."/>
            <person name="Yang R."/>
            <person name="Briner A.E."/>
            <person name="Felis G.E."/>
            <person name="de Vos W.M."/>
            <person name="Barrangou R."/>
            <person name="Klaenhammer T.R."/>
            <person name="Caufield P.W."/>
            <person name="Cui Y."/>
            <person name="Zhang H."/>
            <person name="O'Toole P.W."/>
        </authorList>
    </citation>
    <scope>NUCLEOTIDE SEQUENCE [LARGE SCALE GENOMIC DNA]</scope>
    <source>
        <strain evidence="6 7">DSM 20003</strain>
    </source>
</reference>
<comment type="caution">
    <text evidence="6">The sequence shown here is derived from an EMBL/GenBank/DDBJ whole genome shotgun (WGS) entry which is preliminary data.</text>
</comment>
<dbReference type="SUPFAM" id="SSF51412">
    <property type="entry name" value="Inosine monophosphate dehydrogenase (IMPDH)"/>
    <property type="match status" value="1"/>
</dbReference>
<keyword evidence="4" id="KW-0288">FMN</keyword>
<evidence type="ECO:0000256" key="1">
    <source>
        <dbReference type="ARBA" id="ARBA00003535"/>
    </source>
</evidence>
<evidence type="ECO:0000256" key="3">
    <source>
        <dbReference type="ARBA" id="ARBA00022630"/>
    </source>
</evidence>
<dbReference type="Proteomes" id="UP000051461">
    <property type="component" value="Unassembled WGS sequence"/>
</dbReference>
<proteinExistence type="predicted"/>
<dbReference type="GO" id="GO:0018580">
    <property type="term" value="F:nitronate monooxygenase activity"/>
    <property type="evidence" value="ECO:0007669"/>
    <property type="project" value="InterPro"/>
</dbReference>
<dbReference type="AlphaFoldDB" id="A0A0R1GY48"/>
<evidence type="ECO:0000256" key="4">
    <source>
        <dbReference type="ARBA" id="ARBA00022643"/>
    </source>
</evidence>
<gene>
    <name evidence="6" type="ORF">FC07_GL002806</name>
</gene>
<organism evidence="6 7">
    <name type="scientific">Loigolactobacillus bifermentans DSM 20003</name>
    <dbReference type="NCBI Taxonomy" id="1423726"/>
    <lineage>
        <taxon>Bacteria</taxon>
        <taxon>Bacillati</taxon>
        <taxon>Bacillota</taxon>
        <taxon>Bacilli</taxon>
        <taxon>Lactobacillales</taxon>
        <taxon>Lactobacillaceae</taxon>
        <taxon>Loigolactobacillus</taxon>
    </lineage>
</organism>
<dbReference type="RefSeq" id="WP_057904462.1">
    <property type="nucleotide sequence ID" value="NZ_AZDA01000046.1"/>
</dbReference>
<dbReference type="InterPro" id="IPR013785">
    <property type="entry name" value="Aldolase_TIM"/>
</dbReference>